<dbReference type="RefSeq" id="WP_089755115.1">
    <property type="nucleotide sequence ID" value="NZ_FNKL01000002.1"/>
</dbReference>
<reference evidence="2" key="1">
    <citation type="submission" date="2016-10" db="EMBL/GenBank/DDBJ databases">
        <authorList>
            <person name="Varghese N."/>
            <person name="Submissions S."/>
        </authorList>
    </citation>
    <scope>NUCLEOTIDE SEQUENCE [LARGE SCALE GENOMIC DNA]</scope>
    <source>
        <strain evidence="2">DSM 17072</strain>
    </source>
</reference>
<keyword evidence="2" id="KW-1185">Reference proteome</keyword>
<dbReference type="EMBL" id="FNKL01000002">
    <property type="protein sequence ID" value="SDQ40883.1"/>
    <property type="molecule type" value="Genomic_DNA"/>
</dbReference>
<name>A0A1H1AMC2_9FLAO</name>
<accession>A0A1H1AMC2</accession>
<gene>
    <name evidence="1" type="ORF">SAMN05421664_1496</name>
</gene>
<proteinExistence type="predicted"/>
<evidence type="ECO:0000313" key="2">
    <source>
        <dbReference type="Proteomes" id="UP000199627"/>
    </source>
</evidence>
<organism evidence="1 2">
    <name type="scientific">Chryseobacterium soldanellicola</name>
    <dbReference type="NCBI Taxonomy" id="311333"/>
    <lineage>
        <taxon>Bacteria</taxon>
        <taxon>Pseudomonadati</taxon>
        <taxon>Bacteroidota</taxon>
        <taxon>Flavobacteriia</taxon>
        <taxon>Flavobacteriales</taxon>
        <taxon>Weeksellaceae</taxon>
        <taxon>Chryseobacterium group</taxon>
        <taxon>Chryseobacterium</taxon>
    </lineage>
</organism>
<dbReference type="OrthoDB" id="6023725at2"/>
<dbReference type="AlphaFoldDB" id="A0A1H1AMC2"/>
<sequence>MKNNFFYVLFLLIFIQCSSNKFNKDNNLLKLVDLFTQTEEINTDKQVLLIRFSKFSNESNYLVELTAFDPQMYLGLNNTEKDLGTYQYKNLNLSFTAEGNIDTKSLLEKLKQVSTTGFINKNGIIMDYDPVTWKFYVDKNFNYVAPFHSTSDQITWDKKVRNYLKSK</sequence>
<evidence type="ECO:0000313" key="1">
    <source>
        <dbReference type="EMBL" id="SDQ40883.1"/>
    </source>
</evidence>
<protein>
    <submittedName>
        <fullName evidence="1">Uncharacterized protein</fullName>
    </submittedName>
</protein>
<dbReference type="Proteomes" id="UP000199627">
    <property type="component" value="Unassembled WGS sequence"/>
</dbReference>